<dbReference type="PROSITE" id="PS50231">
    <property type="entry name" value="RICIN_B_LECTIN"/>
    <property type="match status" value="1"/>
</dbReference>
<accession>A0A8J3YJ07</accession>
<organism evidence="2 3">
    <name type="scientific">Virgisporangium aliadipatigenens</name>
    <dbReference type="NCBI Taxonomy" id="741659"/>
    <lineage>
        <taxon>Bacteria</taxon>
        <taxon>Bacillati</taxon>
        <taxon>Actinomycetota</taxon>
        <taxon>Actinomycetes</taxon>
        <taxon>Micromonosporales</taxon>
        <taxon>Micromonosporaceae</taxon>
        <taxon>Virgisporangium</taxon>
    </lineage>
</organism>
<dbReference type="Gene3D" id="2.80.10.50">
    <property type="match status" value="1"/>
</dbReference>
<dbReference type="SUPFAM" id="SSF50370">
    <property type="entry name" value="Ricin B-like lectins"/>
    <property type="match status" value="1"/>
</dbReference>
<protein>
    <recommendedName>
        <fullName evidence="1">Ricin B lectin domain-containing protein</fullName>
    </recommendedName>
</protein>
<comment type="caution">
    <text evidence="2">The sequence shown here is derived from an EMBL/GenBank/DDBJ whole genome shotgun (WGS) entry which is preliminary data.</text>
</comment>
<gene>
    <name evidence="2" type="ORF">Val02_19490</name>
</gene>
<name>A0A8J3YJ07_9ACTN</name>
<dbReference type="InterPro" id="IPR035992">
    <property type="entry name" value="Ricin_B-like_lectins"/>
</dbReference>
<proteinExistence type="predicted"/>
<feature type="domain" description="Ricin B lectin" evidence="1">
    <location>
        <begin position="6"/>
        <end position="61"/>
    </location>
</feature>
<reference evidence="2" key="1">
    <citation type="submission" date="2021-01" db="EMBL/GenBank/DDBJ databases">
        <title>Whole genome shotgun sequence of Virgisporangium aliadipatigenens NBRC 105644.</title>
        <authorList>
            <person name="Komaki H."/>
            <person name="Tamura T."/>
        </authorList>
    </citation>
    <scope>NUCLEOTIDE SEQUENCE</scope>
    <source>
        <strain evidence="2">NBRC 105644</strain>
    </source>
</reference>
<dbReference type="Pfam" id="PF00652">
    <property type="entry name" value="Ricin_B_lectin"/>
    <property type="match status" value="1"/>
</dbReference>
<dbReference type="Proteomes" id="UP000619260">
    <property type="component" value="Unassembled WGS sequence"/>
</dbReference>
<evidence type="ECO:0000313" key="3">
    <source>
        <dbReference type="Proteomes" id="UP000619260"/>
    </source>
</evidence>
<sequence>MPLGGSTTDGTQIGTGTCSTTDATQLWTVESGNILRNTASGLCLTAPGPNGLSPLNLGPCPGNTWVLPTRA</sequence>
<dbReference type="EMBL" id="BOPF01000006">
    <property type="protein sequence ID" value="GIJ45063.1"/>
    <property type="molecule type" value="Genomic_DNA"/>
</dbReference>
<evidence type="ECO:0000313" key="2">
    <source>
        <dbReference type="EMBL" id="GIJ45063.1"/>
    </source>
</evidence>
<keyword evidence="3" id="KW-1185">Reference proteome</keyword>
<dbReference type="InterPro" id="IPR000772">
    <property type="entry name" value="Ricin_B_lectin"/>
</dbReference>
<evidence type="ECO:0000259" key="1">
    <source>
        <dbReference type="Pfam" id="PF00652"/>
    </source>
</evidence>
<dbReference type="AlphaFoldDB" id="A0A8J3YJ07"/>